<name>A0A915DFH4_9BILA</name>
<dbReference type="WBParaSite" id="jg1890">
    <property type="protein sequence ID" value="jg1890"/>
    <property type="gene ID" value="jg1890"/>
</dbReference>
<dbReference type="AlphaFoldDB" id="A0A915DFH4"/>
<sequence>MFNSSLPHWVGLRHNVSANGEFGAANRFTLAFLDKTALPEFSPYNHYWASYTNSTTGQLIQEPNGLEIEHYKEACVMLCDQTVQ</sequence>
<protein>
    <submittedName>
        <fullName evidence="2">Uncharacterized protein</fullName>
    </submittedName>
</protein>
<organism evidence="1 2">
    <name type="scientific">Ditylenchus dipsaci</name>
    <dbReference type="NCBI Taxonomy" id="166011"/>
    <lineage>
        <taxon>Eukaryota</taxon>
        <taxon>Metazoa</taxon>
        <taxon>Ecdysozoa</taxon>
        <taxon>Nematoda</taxon>
        <taxon>Chromadorea</taxon>
        <taxon>Rhabditida</taxon>
        <taxon>Tylenchina</taxon>
        <taxon>Tylenchomorpha</taxon>
        <taxon>Sphaerularioidea</taxon>
        <taxon>Anguinidae</taxon>
        <taxon>Anguininae</taxon>
        <taxon>Ditylenchus</taxon>
    </lineage>
</organism>
<dbReference type="Proteomes" id="UP000887574">
    <property type="component" value="Unplaced"/>
</dbReference>
<keyword evidence="1" id="KW-1185">Reference proteome</keyword>
<accession>A0A915DFH4</accession>
<evidence type="ECO:0000313" key="2">
    <source>
        <dbReference type="WBParaSite" id="jg1890"/>
    </source>
</evidence>
<reference evidence="2" key="1">
    <citation type="submission" date="2022-11" db="UniProtKB">
        <authorList>
            <consortium name="WormBaseParasite"/>
        </authorList>
    </citation>
    <scope>IDENTIFICATION</scope>
</reference>
<evidence type="ECO:0000313" key="1">
    <source>
        <dbReference type="Proteomes" id="UP000887574"/>
    </source>
</evidence>
<proteinExistence type="predicted"/>